<geneLocation type="plasmid" evidence="1 2">
    <name>2</name>
</geneLocation>
<dbReference type="SUPFAM" id="SSF47598">
    <property type="entry name" value="Ribbon-helix-helix"/>
    <property type="match status" value="1"/>
</dbReference>
<proteinExistence type="predicted"/>
<name>A0ABM9NNA1_9GAMM</name>
<keyword evidence="2" id="KW-1185">Reference proteome</keyword>
<evidence type="ECO:0000313" key="1">
    <source>
        <dbReference type="EMBL" id="CAL1242115.1"/>
    </source>
</evidence>
<organism evidence="1 2">
    <name type="scientific">Candidatus Methylocalor cossyra</name>
    <dbReference type="NCBI Taxonomy" id="3108543"/>
    <lineage>
        <taxon>Bacteria</taxon>
        <taxon>Pseudomonadati</taxon>
        <taxon>Pseudomonadota</taxon>
        <taxon>Gammaproteobacteria</taxon>
        <taxon>Methylococcales</taxon>
        <taxon>Methylococcaceae</taxon>
        <taxon>Candidatus Methylocalor</taxon>
    </lineage>
</organism>
<protein>
    <recommendedName>
        <fullName evidence="3">Toxin-antitoxin system HicB family antitoxin</fullName>
    </recommendedName>
</protein>
<evidence type="ECO:0000313" key="2">
    <source>
        <dbReference type="Proteomes" id="UP001497493"/>
    </source>
</evidence>
<reference evidence="1 2" key="1">
    <citation type="submission" date="2024-04" db="EMBL/GenBank/DDBJ databases">
        <authorList>
            <person name="Cremers G."/>
        </authorList>
    </citation>
    <scope>NUCLEOTIDE SEQUENCE [LARGE SCALE GENOMIC DNA]</scope>
    <source>
        <strain evidence="1">MeCH1-AG</strain>
        <plasmid evidence="1 2">2</plasmid>
    </source>
</reference>
<dbReference type="InterPro" id="IPR013321">
    <property type="entry name" value="Arc_rbn_hlx_hlx"/>
</dbReference>
<dbReference type="Proteomes" id="UP001497493">
    <property type="component" value="Plasmid 2"/>
</dbReference>
<gene>
    <name evidence="1" type="ORF">MECH1_V1_P0183</name>
</gene>
<evidence type="ECO:0008006" key="3">
    <source>
        <dbReference type="Google" id="ProtNLM"/>
    </source>
</evidence>
<dbReference type="EMBL" id="OZ026885">
    <property type="protein sequence ID" value="CAL1242115.1"/>
    <property type="molecule type" value="Genomic_DNA"/>
</dbReference>
<dbReference type="Gene3D" id="1.10.1220.10">
    <property type="entry name" value="Met repressor-like"/>
    <property type="match status" value="1"/>
</dbReference>
<sequence length="87" mass="9442">MRKSNFPLRLLPSLAEQLKRIATEEGVSVNTYINVAIAEKLAVRQAAAEFFAERAQGGSPSRALEILEMAGREGEPEPDGSDELLEG</sequence>
<accession>A0ABM9NNA1</accession>
<dbReference type="RefSeq" id="WP_348760003.1">
    <property type="nucleotide sequence ID" value="NZ_OZ026885.1"/>
</dbReference>
<dbReference type="InterPro" id="IPR008651">
    <property type="entry name" value="Uncharacterised_HicB"/>
</dbReference>
<dbReference type="Pfam" id="PF05534">
    <property type="entry name" value="HicB"/>
    <property type="match status" value="1"/>
</dbReference>
<dbReference type="InterPro" id="IPR010985">
    <property type="entry name" value="Ribbon_hlx_hlx"/>
</dbReference>
<keyword evidence="1" id="KW-0614">Plasmid</keyword>